<keyword evidence="2" id="KW-0472">Membrane</keyword>
<dbReference type="PANTHER" id="PTHR36305:SF1">
    <property type="entry name" value="PHOSPHATIDYLGLYCEROPHOSPHATASE A"/>
    <property type="match status" value="1"/>
</dbReference>
<evidence type="ECO:0000313" key="4">
    <source>
        <dbReference type="EMBL" id="QRJ64295.1"/>
    </source>
</evidence>
<dbReference type="SUPFAM" id="SSF101307">
    <property type="entry name" value="YutG-like"/>
    <property type="match status" value="1"/>
</dbReference>
<dbReference type="GO" id="GO:0006629">
    <property type="term" value="P:lipid metabolic process"/>
    <property type="evidence" value="ECO:0007669"/>
    <property type="project" value="InterPro"/>
</dbReference>
<evidence type="ECO:0000256" key="1">
    <source>
        <dbReference type="SAM" id="MobiDB-lite"/>
    </source>
</evidence>
<dbReference type="InterPro" id="IPR007686">
    <property type="entry name" value="YutG/PgpA"/>
</dbReference>
<keyword evidence="5" id="KW-1185">Reference proteome</keyword>
<feature type="transmembrane region" description="Helical" evidence="2">
    <location>
        <begin position="118"/>
        <end position="138"/>
    </location>
</feature>
<dbReference type="PANTHER" id="PTHR36305">
    <property type="entry name" value="PHOSPHATIDYLGLYCEROPHOSPHATASE A"/>
    <property type="match status" value="1"/>
</dbReference>
<feature type="transmembrane region" description="Helical" evidence="2">
    <location>
        <begin position="77"/>
        <end position="98"/>
    </location>
</feature>
<dbReference type="GO" id="GO:0008962">
    <property type="term" value="F:phosphatidylglycerophosphatase activity"/>
    <property type="evidence" value="ECO:0007669"/>
    <property type="project" value="InterPro"/>
</dbReference>
<feature type="transmembrane region" description="Helical" evidence="2">
    <location>
        <begin position="159"/>
        <end position="183"/>
    </location>
</feature>
<keyword evidence="2" id="KW-1133">Transmembrane helix</keyword>
<feature type="region of interest" description="Disordered" evidence="1">
    <location>
        <begin position="1"/>
        <end position="22"/>
    </location>
</feature>
<dbReference type="InterPro" id="IPR036681">
    <property type="entry name" value="PgpA-like_sf"/>
</dbReference>
<dbReference type="Proteomes" id="UP000663444">
    <property type="component" value="Chromosome"/>
</dbReference>
<feature type="compositionally biased region" description="Polar residues" evidence="1">
    <location>
        <begin position="1"/>
        <end position="19"/>
    </location>
</feature>
<dbReference type="EMBL" id="CP064781">
    <property type="protein sequence ID" value="QRJ64295.1"/>
    <property type="molecule type" value="Genomic_DNA"/>
</dbReference>
<organism evidence="4 5">
    <name type="scientific">Azospira restricta</name>
    <dbReference type="NCBI Taxonomy" id="404405"/>
    <lineage>
        <taxon>Bacteria</taxon>
        <taxon>Pseudomonadati</taxon>
        <taxon>Pseudomonadota</taxon>
        <taxon>Betaproteobacteria</taxon>
        <taxon>Rhodocyclales</taxon>
        <taxon>Rhodocyclaceae</taxon>
        <taxon>Azospira</taxon>
    </lineage>
</organism>
<evidence type="ECO:0000256" key="2">
    <source>
        <dbReference type="SAM" id="Phobius"/>
    </source>
</evidence>
<evidence type="ECO:0000259" key="3">
    <source>
        <dbReference type="Pfam" id="PF04608"/>
    </source>
</evidence>
<gene>
    <name evidence="4" type="ORF">IWH25_02775</name>
</gene>
<dbReference type="Pfam" id="PF04608">
    <property type="entry name" value="PgpA"/>
    <property type="match status" value="1"/>
</dbReference>
<feature type="domain" description="YutG/PgpA" evidence="3">
    <location>
        <begin position="42"/>
        <end position="179"/>
    </location>
</feature>
<accession>A0A974Y459</accession>
<dbReference type="KEGG" id="ares:IWH25_02775"/>
<proteinExistence type="predicted"/>
<evidence type="ECO:0000313" key="5">
    <source>
        <dbReference type="Proteomes" id="UP000663444"/>
    </source>
</evidence>
<name>A0A974Y459_9RHOO</name>
<sequence>MSACSTPTASRCPSPTRDSITLLKKSTPPPPSFLFRHPAHLIACGFGSGLSPWAPGTIGTLFALFSYPLLRPWFDDLGFALFLVTCYLFGIVACNTTGKALGEADHGSIVWDEVVPFWFVLFLAPAGWLWWIVAFFLFRFFDIVKPPPACNFDRIKNGFGVMTDDVFAAAYTVLCLALLKFILT</sequence>
<dbReference type="CDD" id="cd06971">
    <property type="entry name" value="PgpA"/>
    <property type="match status" value="1"/>
</dbReference>
<reference evidence="4" key="1">
    <citation type="submission" date="2020-11" db="EMBL/GenBank/DDBJ databases">
        <title>Azospira restricta DSM 18626 genome sequence.</title>
        <authorList>
            <person name="Moe W.M."/>
        </authorList>
    </citation>
    <scope>NUCLEOTIDE SEQUENCE</scope>
    <source>
        <strain evidence="4">DSM 18626</strain>
    </source>
</reference>
<keyword evidence="2" id="KW-0812">Transmembrane</keyword>
<feature type="transmembrane region" description="Helical" evidence="2">
    <location>
        <begin position="39"/>
        <end position="65"/>
    </location>
</feature>
<dbReference type="AlphaFoldDB" id="A0A974Y459"/>
<protein>
    <submittedName>
        <fullName evidence="4">Phosphatidylglycerophosphatase A</fullName>
    </submittedName>
</protein>
<dbReference type="InterPro" id="IPR026037">
    <property type="entry name" value="PgpA"/>
</dbReference>